<name>A0A1X7V7J6_AMPQE</name>
<dbReference type="Gene3D" id="3.30.710.10">
    <property type="entry name" value="Potassium Channel Kv1.1, Chain A"/>
    <property type="match status" value="1"/>
</dbReference>
<evidence type="ECO:0000313" key="4">
    <source>
        <dbReference type="EnsemblMetazoa" id="Aqu2.1.35779_001"/>
    </source>
</evidence>
<dbReference type="SMART" id="SM00875">
    <property type="entry name" value="BACK"/>
    <property type="match status" value="1"/>
</dbReference>
<dbReference type="OrthoDB" id="191037at2759"/>
<dbReference type="Pfam" id="PF07707">
    <property type="entry name" value="BACK"/>
    <property type="match status" value="1"/>
</dbReference>
<organism evidence="4">
    <name type="scientific">Amphimedon queenslandica</name>
    <name type="common">Sponge</name>
    <dbReference type="NCBI Taxonomy" id="400682"/>
    <lineage>
        <taxon>Eukaryota</taxon>
        <taxon>Metazoa</taxon>
        <taxon>Porifera</taxon>
        <taxon>Demospongiae</taxon>
        <taxon>Heteroscleromorpha</taxon>
        <taxon>Haplosclerida</taxon>
        <taxon>Niphatidae</taxon>
        <taxon>Amphimedon</taxon>
    </lineage>
</organism>
<evidence type="ECO:0000259" key="3">
    <source>
        <dbReference type="PROSITE" id="PS50097"/>
    </source>
</evidence>
<protein>
    <recommendedName>
        <fullName evidence="3">BTB domain-containing protein</fullName>
    </recommendedName>
</protein>
<evidence type="ECO:0000313" key="5">
    <source>
        <dbReference type="Proteomes" id="UP000007879"/>
    </source>
</evidence>
<dbReference type="InterPro" id="IPR000210">
    <property type="entry name" value="BTB/POZ_dom"/>
</dbReference>
<reference evidence="4" key="2">
    <citation type="submission" date="2017-05" db="UniProtKB">
        <authorList>
            <consortium name="EnsemblMetazoa"/>
        </authorList>
    </citation>
    <scope>IDENTIFICATION</scope>
</reference>
<dbReference type="PANTHER" id="PTHR24412:SF441">
    <property type="entry name" value="KELCH-LIKE PROTEIN 28"/>
    <property type="match status" value="1"/>
</dbReference>
<dbReference type="InParanoid" id="A0A1X7V7J6"/>
<dbReference type="SUPFAM" id="SSF54695">
    <property type="entry name" value="POZ domain"/>
    <property type="match status" value="1"/>
</dbReference>
<sequence length="613" mass="68723">MDGRGESYYEDLEIEGPIEESFLPSRPSYTPYLSTRDREAPQFIYEPEDFTSAAFSSLWSMREEGLLCDVIIKVGCHTYRAHKVVLASCSLYFRAMFSGDMKESVTGEVTIKEFDPDAVKSLLDFCYSSVLTINLSNVLHLLQAASLFQMNGVQEACCNFLIAQLHPSNCLGFCKFADTHSCYRLWKKCNVFVQQRFPEVALHEEFLELTLEELINITSDSHLNVRGEEQIYEAVITWIKHDLDNRKDHVGILLKNVRMPLMSAAFLSREVQSEPLVMDSFDGRGLLIEAMDFHLQKNYMRDTRSAKNRSVNTTPRQCPGLEYLFSIGGSGPPVLDDPYLDICECYDAERNEWRQVASLNQRRSGLRVATCGGYLYAVGGFSATDTKALSSVDRYDPMTDSWRSMAPMNQPRRGFALAVLHGCMYAIGGINGGIYYDSVEKYCPKKNQWRFVQPMTVERRAVYAAALDNYIYAAGGHDGDCLLDTMERYDPSSDIWVVIANMMSPCCLGALVSLKGCLYAIGGYDGTTILQHVQKFNPETCEWTSVASLPIKRGGFGAAVMDGLLYVVGGCDSLTKVNSVDRYDPEKDKWTSVAKMSIRRSGMGVGVAPAFLY</sequence>
<keyword evidence="1" id="KW-0880">Kelch repeat</keyword>
<dbReference type="EnsemblMetazoa" id="Aqu2.1.35779_001">
    <property type="protein sequence ID" value="Aqu2.1.35779_001"/>
    <property type="gene ID" value="Aqu2.1.35779"/>
</dbReference>
<dbReference type="PANTHER" id="PTHR24412">
    <property type="entry name" value="KELCH PROTEIN"/>
    <property type="match status" value="1"/>
</dbReference>
<dbReference type="SMART" id="SM00612">
    <property type="entry name" value="Kelch"/>
    <property type="match status" value="6"/>
</dbReference>
<dbReference type="PIRSF" id="PIRSF037037">
    <property type="entry name" value="Kelch-like_protein_gigaxonin"/>
    <property type="match status" value="1"/>
</dbReference>
<evidence type="ECO:0000256" key="1">
    <source>
        <dbReference type="ARBA" id="ARBA00022441"/>
    </source>
</evidence>
<dbReference type="PROSITE" id="PS50097">
    <property type="entry name" value="BTB"/>
    <property type="match status" value="1"/>
</dbReference>
<dbReference type="Gene3D" id="2.120.10.80">
    <property type="entry name" value="Kelch-type beta propeller"/>
    <property type="match status" value="2"/>
</dbReference>
<dbReference type="SUPFAM" id="SSF117281">
    <property type="entry name" value="Kelch motif"/>
    <property type="match status" value="1"/>
</dbReference>
<dbReference type="Pfam" id="PF00651">
    <property type="entry name" value="BTB"/>
    <property type="match status" value="1"/>
</dbReference>
<dbReference type="STRING" id="400682.A0A1X7V7J6"/>
<dbReference type="InterPro" id="IPR015915">
    <property type="entry name" value="Kelch-typ_b-propeller"/>
</dbReference>
<dbReference type="Proteomes" id="UP000007879">
    <property type="component" value="Unassembled WGS sequence"/>
</dbReference>
<dbReference type="InterPro" id="IPR011705">
    <property type="entry name" value="BACK"/>
</dbReference>
<accession>A0A1X7V7J6</accession>
<keyword evidence="2" id="KW-0677">Repeat</keyword>
<dbReference type="InterPro" id="IPR017096">
    <property type="entry name" value="BTB-kelch_protein"/>
</dbReference>
<proteinExistence type="predicted"/>
<dbReference type="KEGG" id="aqu:100640031"/>
<dbReference type="EnsemblMetazoa" id="XM_019994866.1">
    <property type="protein sequence ID" value="XP_019850425.1"/>
    <property type="gene ID" value="LOC100640031"/>
</dbReference>
<reference evidence="5" key="1">
    <citation type="journal article" date="2010" name="Nature">
        <title>The Amphimedon queenslandica genome and the evolution of animal complexity.</title>
        <authorList>
            <person name="Srivastava M."/>
            <person name="Simakov O."/>
            <person name="Chapman J."/>
            <person name="Fahey B."/>
            <person name="Gauthier M.E."/>
            <person name="Mitros T."/>
            <person name="Richards G.S."/>
            <person name="Conaco C."/>
            <person name="Dacre M."/>
            <person name="Hellsten U."/>
            <person name="Larroux C."/>
            <person name="Putnam N.H."/>
            <person name="Stanke M."/>
            <person name="Adamska M."/>
            <person name="Darling A."/>
            <person name="Degnan S.M."/>
            <person name="Oakley T.H."/>
            <person name="Plachetzki D.C."/>
            <person name="Zhai Y."/>
            <person name="Adamski M."/>
            <person name="Calcino A."/>
            <person name="Cummins S.F."/>
            <person name="Goodstein D.M."/>
            <person name="Harris C."/>
            <person name="Jackson D.J."/>
            <person name="Leys S.P."/>
            <person name="Shu S."/>
            <person name="Woodcroft B.J."/>
            <person name="Vervoort M."/>
            <person name="Kosik K.S."/>
            <person name="Manning G."/>
            <person name="Degnan B.M."/>
            <person name="Rokhsar D.S."/>
        </authorList>
    </citation>
    <scope>NUCLEOTIDE SEQUENCE [LARGE SCALE GENOMIC DNA]</scope>
</reference>
<dbReference type="eggNOG" id="KOG4441">
    <property type="taxonomic scope" value="Eukaryota"/>
</dbReference>
<dbReference type="Gene3D" id="1.25.40.420">
    <property type="match status" value="1"/>
</dbReference>
<dbReference type="AlphaFoldDB" id="A0A1X7V7J6"/>
<feature type="domain" description="BTB" evidence="3">
    <location>
        <begin position="68"/>
        <end position="135"/>
    </location>
</feature>
<dbReference type="FunFam" id="1.25.40.420:FF:000001">
    <property type="entry name" value="Kelch-like family member 12"/>
    <property type="match status" value="1"/>
</dbReference>
<evidence type="ECO:0000256" key="2">
    <source>
        <dbReference type="ARBA" id="ARBA00022737"/>
    </source>
</evidence>
<keyword evidence="5" id="KW-1185">Reference proteome</keyword>
<dbReference type="InterPro" id="IPR011333">
    <property type="entry name" value="SKP1/BTB/POZ_sf"/>
</dbReference>
<dbReference type="Pfam" id="PF01344">
    <property type="entry name" value="Kelch_1"/>
    <property type="match status" value="5"/>
</dbReference>
<gene>
    <name evidence="4" type="primary">100640031</name>
</gene>
<dbReference type="InterPro" id="IPR006652">
    <property type="entry name" value="Kelch_1"/>
</dbReference>
<dbReference type="SMART" id="SM00225">
    <property type="entry name" value="BTB"/>
    <property type="match status" value="1"/>
</dbReference>